<feature type="transmembrane region" description="Helical" evidence="1">
    <location>
        <begin position="149"/>
        <end position="167"/>
    </location>
</feature>
<proteinExistence type="predicted"/>
<organism evidence="3">
    <name type="scientific">mine drainage metagenome</name>
    <dbReference type="NCBI Taxonomy" id="410659"/>
    <lineage>
        <taxon>unclassified sequences</taxon>
        <taxon>metagenomes</taxon>
        <taxon>ecological metagenomes</taxon>
    </lineage>
</organism>
<feature type="transmembrane region" description="Helical" evidence="1">
    <location>
        <begin position="179"/>
        <end position="199"/>
    </location>
</feature>
<evidence type="ECO:0000259" key="2">
    <source>
        <dbReference type="Pfam" id="PF02517"/>
    </source>
</evidence>
<accession>E6QJP7</accession>
<dbReference type="GO" id="GO:0080120">
    <property type="term" value="P:CAAX-box protein maturation"/>
    <property type="evidence" value="ECO:0007669"/>
    <property type="project" value="UniProtKB-ARBA"/>
</dbReference>
<name>E6QJP7_9ZZZZ</name>
<feature type="transmembrane region" description="Helical" evidence="1">
    <location>
        <begin position="238"/>
        <end position="260"/>
    </location>
</feature>
<dbReference type="Pfam" id="PF02517">
    <property type="entry name" value="Rce1-like"/>
    <property type="match status" value="1"/>
</dbReference>
<dbReference type="AlphaFoldDB" id="E6QJP7"/>
<feature type="domain" description="CAAX prenyl protease 2/Lysostaphin resistance protein A-like" evidence="2">
    <location>
        <begin position="185"/>
        <end position="303"/>
    </location>
</feature>
<evidence type="ECO:0000256" key="1">
    <source>
        <dbReference type="SAM" id="Phobius"/>
    </source>
</evidence>
<feature type="transmembrane region" description="Helical" evidence="1">
    <location>
        <begin position="266"/>
        <end position="283"/>
    </location>
</feature>
<feature type="transmembrane region" description="Helical" evidence="1">
    <location>
        <begin position="290"/>
        <end position="310"/>
    </location>
</feature>
<feature type="transmembrane region" description="Helical" evidence="1">
    <location>
        <begin position="109"/>
        <end position="128"/>
    </location>
</feature>
<dbReference type="GO" id="GO:0004175">
    <property type="term" value="F:endopeptidase activity"/>
    <property type="evidence" value="ECO:0007669"/>
    <property type="project" value="UniProtKB-ARBA"/>
</dbReference>
<keyword evidence="1" id="KW-0472">Membrane</keyword>
<dbReference type="InterPro" id="IPR003675">
    <property type="entry name" value="Rce1/LyrA-like_dom"/>
</dbReference>
<keyword evidence="1" id="KW-0812">Transmembrane</keyword>
<feature type="transmembrane region" description="Helical" evidence="1">
    <location>
        <begin position="62"/>
        <end position="89"/>
    </location>
</feature>
<protein>
    <recommendedName>
        <fullName evidence="2">CAAX prenyl protease 2/Lysostaphin resistance protein A-like domain-containing protein</fullName>
    </recommendedName>
</protein>
<reference evidence="3" key="1">
    <citation type="submission" date="2009-10" db="EMBL/GenBank/DDBJ databases">
        <title>Diversity of trophic interactions inside an arsenic-rich microbial ecosystem.</title>
        <authorList>
            <person name="Bertin P.N."/>
            <person name="Heinrich-Salmeron A."/>
            <person name="Pelletier E."/>
            <person name="Goulhen-Chollet F."/>
            <person name="Arsene-Ploetze F."/>
            <person name="Gallien S."/>
            <person name="Calteau A."/>
            <person name="Vallenet D."/>
            <person name="Casiot C."/>
            <person name="Chane-Woon-Ming B."/>
            <person name="Giloteaux L."/>
            <person name="Barakat M."/>
            <person name="Bonnefoy V."/>
            <person name="Bruneel O."/>
            <person name="Chandler M."/>
            <person name="Cleiss J."/>
            <person name="Duran R."/>
            <person name="Elbaz-Poulichet F."/>
            <person name="Fonknechten N."/>
            <person name="Lauga B."/>
            <person name="Mornico D."/>
            <person name="Ortet P."/>
            <person name="Schaeffer C."/>
            <person name="Siguier P."/>
            <person name="Alexander Thil Smith A."/>
            <person name="Van Dorsselaer A."/>
            <person name="Weissenbach J."/>
            <person name="Medigue C."/>
            <person name="Le Paslier D."/>
        </authorList>
    </citation>
    <scope>NUCLEOTIDE SEQUENCE</scope>
</reference>
<evidence type="ECO:0000313" key="3">
    <source>
        <dbReference type="EMBL" id="CBI07464.1"/>
    </source>
</evidence>
<comment type="caution">
    <text evidence="3">The sequence shown here is derived from an EMBL/GenBank/DDBJ whole genome shotgun (WGS) entry which is preliminary data.</text>
</comment>
<gene>
    <name evidence="3" type="ORF">CARN6_0799</name>
</gene>
<sequence>MDDWKNQPEEPRENREGATQFVANKPALYSSSQQGEYADASAGAPFLVYRAPVHRIPNTADAIVFSLLLVVGFLVVIAALAVGLKLHMFGWRDYTSLMTNTRVALGSQLGIYLVAFAIALPLYATMWGRGLMDGLRWKPETALRLGKRLVMAAALCNLLALLGNAVLPFPQHAPIDKLFTTAGDAWLLFAFGVTAAPFFEEMIFRGFLLPAAATAWDWCAERLTGAEPRALDSEGYPVWSLSAMIFASLVISAPFALMHAAQVSQAWGPLSLLYSVSLVLCAVRLATRSLAASMMVHACYNFMLFAVMLVQTDGFRHLDKI</sequence>
<keyword evidence="1" id="KW-1133">Transmembrane helix</keyword>
<dbReference type="EMBL" id="CABQ01000090">
    <property type="protein sequence ID" value="CBI07464.1"/>
    <property type="molecule type" value="Genomic_DNA"/>
</dbReference>